<comment type="caution">
    <text evidence="1">The sequence shown here is derived from an EMBL/GenBank/DDBJ whole genome shotgun (WGS) entry which is preliminary data.</text>
</comment>
<keyword evidence="2" id="KW-1185">Reference proteome</keyword>
<dbReference type="Proteomes" id="UP000737018">
    <property type="component" value="Unassembled WGS sequence"/>
</dbReference>
<reference evidence="1" key="1">
    <citation type="submission" date="2020-03" db="EMBL/GenBank/DDBJ databases">
        <title>Castanea mollissima Vanexum genome sequencing.</title>
        <authorList>
            <person name="Staton M."/>
        </authorList>
    </citation>
    <scope>NUCLEOTIDE SEQUENCE</scope>
    <source>
        <tissue evidence="1">Leaf</tissue>
    </source>
</reference>
<proteinExistence type="predicted"/>
<evidence type="ECO:0000313" key="2">
    <source>
        <dbReference type="Proteomes" id="UP000737018"/>
    </source>
</evidence>
<sequence>MNRSQSGEIDYGPSLHSYVQLSLKSAWSQHDSPDVHGVGEEELFISENGWALWIAVEVSALHRQNINPIIFFLLNLPPRPPPFASTTPPLSPTPLILHQDYGRARVRPIADATAQRSRCGSTHFPHFHRSPCFLRVVSGFVNFPGSLIFSLYLNTL</sequence>
<gene>
    <name evidence="1" type="ORF">CMV_008284</name>
</gene>
<organism evidence="1 2">
    <name type="scientific">Castanea mollissima</name>
    <name type="common">Chinese chestnut</name>
    <dbReference type="NCBI Taxonomy" id="60419"/>
    <lineage>
        <taxon>Eukaryota</taxon>
        <taxon>Viridiplantae</taxon>
        <taxon>Streptophyta</taxon>
        <taxon>Embryophyta</taxon>
        <taxon>Tracheophyta</taxon>
        <taxon>Spermatophyta</taxon>
        <taxon>Magnoliopsida</taxon>
        <taxon>eudicotyledons</taxon>
        <taxon>Gunneridae</taxon>
        <taxon>Pentapetalae</taxon>
        <taxon>rosids</taxon>
        <taxon>fabids</taxon>
        <taxon>Fagales</taxon>
        <taxon>Fagaceae</taxon>
        <taxon>Castanea</taxon>
    </lineage>
</organism>
<name>A0A8J4RSS8_9ROSI</name>
<dbReference type="AlphaFoldDB" id="A0A8J4RSS8"/>
<dbReference type="EMBL" id="JRKL02000858">
    <property type="protein sequence ID" value="KAF3967741.1"/>
    <property type="molecule type" value="Genomic_DNA"/>
</dbReference>
<evidence type="ECO:0000313" key="1">
    <source>
        <dbReference type="EMBL" id="KAF3967741.1"/>
    </source>
</evidence>
<protein>
    <submittedName>
        <fullName evidence="1">Uncharacterized protein</fullName>
    </submittedName>
</protein>
<accession>A0A8J4RSS8</accession>